<dbReference type="RefSeq" id="WP_317561028.1">
    <property type="nucleotide sequence ID" value="NZ_JAWLIP010000003.1"/>
</dbReference>
<dbReference type="InterPro" id="IPR004195">
    <property type="entry name" value="Head_decoration_D"/>
</dbReference>
<keyword evidence="2" id="KW-1185">Reference proteome</keyword>
<evidence type="ECO:0000313" key="2">
    <source>
        <dbReference type="Proteomes" id="UP001185659"/>
    </source>
</evidence>
<accession>A0ABU4AJC5</accession>
<proteinExistence type="predicted"/>
<sequence length="127" mass="13107">MLEIKTEGARNLAFVLSEGNGKISRDVVTIASGAGKLEAGTVLGRITASEKCVASPDAEVVGKEGAETAMAVLANRVDATSEDVEAVVIARHAEVKEPMLVFDASVDNASKIAAKLEQLSAATIIAR</sequence>
<dbReference type="Gene3D" id="2.40.300.10">
    <property type="entry name" value="Head decoration protein D"/>
    <property type="match status" value="1"/>
</dbReference>
<reference evidence="1 2" key="1">
    <citation type="submission" date="2023-10" db="EMBL/GenBank/DDBJ databases">
        <authorList>
            <person name="Venkata Ramana C."/>
            <person name="Sasikala C."/>
            <person name="Dhurka M."/>
        </authorList>
    </citation>
    <scope>NUCLEOTIDE SEQUENCE [LARGE SCALE GENOMIC DNA]</scope>
    <source>
        <strain evidence="1 2">KCTC 32151</strain>
    </source>
</reference>
<organism evidence="1 2">
    <name type="scientific">Nitratireductor aquimarinus</name>
    <dbReference type="NCBI Taxonomy" id="889300"/>
    <lineage>
        <taxon>Bacteria</taxon>
        <taxon>Pseudomonadati</taxon>
        <taxon>Pseudomonadota</taxon>
        <taxon>Alphaproteobacteria</taxon>
        <taxon>Hyphomicrobiales</taxon>
        <taxon>Phyllobacteriaceae</taxon>
        <taxon>Nitratireductor</taxon>
    </lineage>
</organism>
<comment type="caution">
    <text evidence="1">The sequence shown here is derived from an EMBL/GenBank/DDBJ whole genome shotgun (WGS) entry which is preliminary data.</text>
</comment>
<gene>
    <name evidence="1" type="ORF">R2G56_08650</name>
</gene>
<dbReference type="Proteomes" id="UP001185659">
    <property type="component" value="Unassembled WGS sequence"/>
</dbReference>
<evidence type="ECO:0000313" key="1">
    <source>
        <dbReference type="EMBL" id="MDV6226352.1"/>
    </source>
</evidence>
<dbReference type="EMBL" id="JAWLIP010000003">
    <property type="protein sequence ID" value="MDV6226352.1"/>
    <property type="molecule type" value="Genomic_DNA"/>
</dbReference>
<protein>
    <submittedName>
        <fullName evidence="1">Head decoration protein</fullName>
    </submittedName>
</protein>
<name>A0ABU4AJC5_9HYPH</name>
<dbReference type="Pfam" id="PF02924">
    <property type="entry name" value="HDPD"/>
    <property type="match status" value="1"/>
</dbReference>